<evidence type="ECO:0008006" key="3">
    <source>
        <dbReference type="Google" id="ProtNLM"/>
    </source>
</evidence>
<gene>
    <name evidence="1" type="ORF">OR16_41194</name>
</gene>
<dbReference type="EMBL" id="AHJE01000194">
    <property type="protein sequence ID" value="EHP37732.1"/>
    <property type="molecule type" value="Genomic_DNA"/>
</dbReference>
<evidence type="ECO:0000313" key="2">
    <source>
        <dbReference type="Proteomes" id="UP000005808"/>
    </source>
</evidence>
<dbReference type="AlphaFoldDB" id="H1SIB8"/>
<comment type="caution">
    <text evidence="1">The sequence shown here is derived from an EMBL/GenBank/DDBJ whole genome shotgun (WGS) entry which is preliminary data.</text>
</comment>
<reference evidence="1 2" key="1">
    <citation type="journal article" date="2012" name="J. Bacteriol.">
        <title>De Novo Genome Project of Cupriavidus basilensis OR16.</title>
        <authorList>
            <person name="Cserhati M."/>
            <person name="Kriszt B."/>
            <person name="Szoboszlay S."/>
            <person name="Toth A."/>
            <person name="Szabo I."/>
            <person name="Tancsics A."/>
            <person name="Nagy I."/>
            <person name="Horvath B."/>
            <person name="Nagy I."/>
            <person name="Kukolya J."/>
        </authorList>
    </citation>
    <scope>NUCLEOTIDE SEQUENCE [LARGE SCALE GENOMIC DNA]</scope>
    <source>
        <strain evidence="1 2">OR16</strain>
    </source>
</reference>
<accession>H1SIB8</accession>
<name>H1SIB8_9BURK</name>
<dbReference type="Proteomes" id="UP000005808">
    <property type="component" value="Unassembled WGS sequence"/>
</dbReference>
<evidence type="ECO:0000313" key="1">
    <source>
        <dbReference type="EMBL" id="EHP37732.1"/>
    </source>
</evidence>
<organism evidence="1 2">
    <name type="scientific">Cupriavidus basilensis OR16</name>
    <dbReference type="NCBI Taxonomy" id="1127483"/>
    <lineage>
        <taxon>Bacteria</taxon>
        <taxon>Pseudomonadati</taxon>
        <taxon>Pseudomonadota</taxon>
        <taxon>Betaproteobacteria</taxon>
        <taxon>Burkholderiales</taxon>
        <taxon>Burkholderiaceae</taxon>
        <taxon>Cupriavidus</taxon>
    </lineage>
</organism>
<proteinExistence type="predicted"/>
<dbReference type="PATRIC" id="fig|1127483.3.peg.8182"/>
<protein>
    <recommendedName>
        <fullName evidence="3">Cthe-2314-like HEPN domain-containing protein</fullName>
    </recommendedName>
</protein>
<sequence length="86" mass="9592">MSRAAVASHLESIYQTRNRITHHEPVYGRRLAQTETAIEFVARHLGGRGQDGATPLEKLLQLEMVELQNRAGEMRRRLDALLAGAG</sequence>